<gene>
    <name evidence="2" type="ORF">COY16_02315</name>
</gene>
<dbReference type="NCBIfam" id="TIGR02532">
    <property type="entry name" value="IV_pilin_GFxxxE"/>
    <property type="match status" value="1"/>
</dbReference>
<dbReference type="Pfam" id="PF07963">
    <property type="entry name" value="N_methyl"/>
    <property type="match status" value="1"/>
</dbReference>
<evidence type="ECO:0000256" key="1">
    <source>
        <dbReference type="SAM" id="Phobius"/>
    </source>
</evidence>
<dbReference type="SUPFAM" id="SSF54523">
    <property type="entry name" value="Pili subunits"/>
    <property type="match status" value="1"/>
</dbReference>
<reference evidence="3" key="1">
    <citation type="submission" date="2017-09" db="EMBL/GenBank/DDBJ databases">
        <title>Depth-based differentiation of microbial function through sediment-hosted aquifers and enrichment of novel symbionts in the deep terrestrial subsurface.</title>
        <authorList>
            <person name="Probst A.J."/>
            <person name="Ladd B."/>
            <person name="Jarett J.K."/>
            <person name="Geller-Mcgrath D.E."/>
            <person name="Sieber C.M.K."/>
            <person name="Emerson J.B."/>
            <person name="Anantharaman K."/>
            <person name="Thomas B.C."/>
            <person name="Malmstrom R."/>
            <person name="Stieglmeier M."/>
            <person name="Klingl A."/>
            <person name="Woyke T."/>
            <person name="Ryan C.M."/>
            <person name="Banfield J.F."/>
        </authorList>
    </citation>
    <scope>NUCLEOTIDE SEQUENCE [LARGE SCALE GENOMIC DNA]</scope>
</reference>
<evidence type="ECO:0000313" key="3">
    <source>
        <dbReference type="Proteomes" id="UP000228503"/>
    </source>
</evidence>
<keyword evidence="1" id="KW-0472">Membrane</keyword>
<dbReference type="Proteomes" id="UP000228503">
    <property type="component" value="Unassembled WGS sequence"/>
</dbReference>
<accession>A0A2M7TZZ1</accession>
<sequence>MQLYIVQIIPLKLILKEKDLSMLLVPMKLTVPLFHKNMFNKHHFNNGFSLIELVVVISIIAIVTGASVNVYKNSVNERRLTTDVKLVSSIIEETKQKARARDVSPDTNCTNFQSYNLIINPTTKTISQLFLCDGNSQTIAEYQIENTVFEQPTSTIGLTFISPTGEHTSPEPTLILKNLSTNTCVSIEIPQIQTVIVSDPFSC</sequence>
<dbReference type="EMBL" id="PFOB01000026">
    <property type="protein sequence ID" value="PIZ63333.1"/>
    <property type="molecule type" value="Genomic_DNA"/>
</dbReference>
<proteinExistence type="predicted"/>
<dbReference type="AlphaFoldDB" id="A0A2M7TZZ1"/>
<dbReference type="Gene3D" id="3.30.700.10">
    <property type="entry name" value="Glycoprotein, Type 4 Pilin"/>
    <property type="match status" value="1"/>
</dbReference>
<keyword evidence="1" id="KW-1133">Transmembrane helix</keyword>
<dbReference type="InterPro" id="IPR045584">
    <property type="entry name" value="Pilin-like"/>
</dbReference>
<feature type="transmembrane region" description="Helical" evidence="1">
    <location>
        <begin position="48"/>
        <end position="71"/>
    </location>
</feature>
<dbReference type="InterPro" id="IPR012902">
    <property type="entry name" value="N_methyl_site"/>
</dbReference>
<comment type="caution">
    <text evidence="2">The sequence shown here is derived from an EMBL/GenBank/DDBJ whole genome shotgun (WGS) entry which is preliminary data.</text>
</comment>
<organism evidence="2 3">
    <name type="scientific">Candidatus Roizmanbacteria bacterium CG_4_10_14_0_2_um_filter_39_13</name>
    <dbReference type="NCBI Taxonomy" id="1974825"/>
    <lineage>
        <taxon>Bacteria</taxon>
        <taxon>Candidatus Roizmaniibacteriota</taxon>
    </lineage>
</organism>
<keyword evidence="1" id="KW-0812">Transmembrane</keyword>
<protein>
    <recommendedName>
        <fullName evidence="4">Type II secretion system protein GspH</fullName>
    </recommendedName>
</protein>
<evidence type="ECO:0008006" key="4">
    <source>
        <dbReference type="Google" id="ProtNLM"/>
    </source>
</evidence>
<evidence type="ECO:0000313" key="2">
    <source>
        <dbReference type="EMBL" id="PIZ63333.1"/>
    </source>
</evidence>
<name>A0A2M7TZZ1_9BACT</name>